<feature type="region of interest" description="Disordered" evidence="1">
    <location>
        <begin position="168"/>
        <end position="222"/>
    </location>
</feature>
<feature type="compositionally biased region" description="Polar residues" evidence="1">
    <location>
        <begin position="189"/>
        <end position="198"/>
    </location>
</feature>
<feature type="compositionally biased region" description="Polar residues" evidence="1">
    <location>
        <begin position="61"/>
        <end position="73"/>
    </location>
</feature>
<accession>A0A8S0WCQ2</accession>
<feature type="compositionally biased region" description="Low complexity" evidence="1">
    <location>
        <begin position="209"/>
        <end position="222"/>
    </location>
</feature>
<proteinExistence type="predicted"/>
<feature type="region of interest" description="Disordered" evidence="1">
    <location>
        <begin position="61"/>
        <end position="103"/>
    </location>
</feature>
<protein>
    <submittedName>
        <fullName evidence="2">Uncharacterized protein</fullName>
    </submittedName>
</protein>
<dbReference type="Proteomes" id="UP000467700">
    <property type="component" value="Unassembled WGS sequence"/>
</dbReference>
<gene>
    <name evidence="2" type="ORF">AAE3_LOCUS13171</name>
</gene>
<keyword evidence="3" id="KW-1185">Reference proteome</keyword>
<reference evidence="2 3" key="1">
    <citation type="submission" date="2020-01" db="EMBL/GenBank/DDBJ databases">
        <authorList>
            <person name="Gupta K D."/>
        </authorList>
    </citation>
    <scope>NUCLEOTIDE SEQUENCE [LARGE SCALE GENOMIC DNA]</scope>
</reference>
<evidence type="ECO:0000256" key="1">
    <source>
        <dbReference type="SAM" id="MobiDB-lite"/>
    </source>
</evidence>
<name>A0A8S0WCQ2_CYCAE</name>
<dbReference type="EMBL" id="CACVBS010000101">
    <property type="protein sequence ID" value="CAA7270918.1"/>
    <property type="molecule type" value="Genomic_DNA"/>
</dbReference>
<comment type="caution">
    <text evidence="2">The sequence shown here is derived from an EMBL/GenBank/DDBJ whole genome shotgun (WGS) entry which is preliminary data.</text>
</comment>
<evidence type="ECO:0000313" key="3">
    <source>
        <dbReference type="Proteomes" id="UP000467700"/>
    </source>
</evidence>
<sequence>MNCSDRGEVGIEALVIGRADLRRDLAASDGKLYKGSTRKSGFSCVLLSHLHHRHCVRRLSSSTMPSLRRTASSPAVRLSPYTSGSLVARGHGPRRSSGSETSSRRVLADIEWWRVTDGQCTDASADQESEDPNRGTQGTNVLFDAADAVPVTHVDADASVEHTAALPMPWAAPTPAGSLETPSPDLPTEQFSTLSITPHTPRRRHHTLESSSSSLESSPEAAEAPAAHALALGLGLHLNFDALPTLHTLSPQRRTRYSAPTPLLRRSFTIADCGMSMSLDDHEDHATQYADFAVSPLSSAPDFLN</sequence>
<evidence type="ECO:0000313" key="2">
    <source>
        <dbReference type="EMBL" id="CAA7270918.1"/>
    </source>
</evidence>
<dbReference type="OrthoDB" id="3236040at2759"/>
<organism evidence="2 3">
    <name type="scientific">Cyclocybe aegerita</name>
    <name type="common">Black poplar mushroom</name>
    <name type="synonym">Agrocybe aegerita</name>
    <dbReference type="NCBI Taxonomy" id="1973307"/>
    <lineage>
        <taxon>Eukaryota</taxon>
        <taxon>Fungi</taxon>
        <taxon>Dikarya</taxon>
        <taxon>Basidiomycota</taxon>
        <taxon>Agaricomycotina</taxon>
        <taxon>Agaricomycetes</taxon>
        <taxon>Agaricomycetidae</taxon>
        <taxon>Agaricales</taxon>
        <taxon>Agaricineae</taxon>
        <taxon>Bolbitiaceae</taxon>
        <taxon>Cyclocybe</taxon>
    </lineage>
</organism>
<dbReference type="AlphaFoldDB" id="A0A8S0WCQ2"/>